<name>A0A6J5MZY2_9CAUD</name>
<dbReference type="EMBL" id="LR796544">
    <property type="protein sequence ID" value="CAB4150543.1"/>
    <property type="molecule type" value="Genomic_DNA"/>
</dbReference>
<sequence length="143" mass="15691">MTTSLDFRVTSTDPRLAPLLADFVAALLDRSPDFLFEKCKVFGDFAVSRRIRLDEKISAIETVVLTIDNLDDESKPLDLFLSVDRSIRGLPSPLYFFGSAKVLLGLDAPFVSALDEASRVVTSRTDDAVVALLRLQGQSRAGL</sequence>
<reference evidence="1" key="1">
    <citation type="submission" date="2020-04" db="EMBL/GenBank/DDBJ databases">
        <authorList>
            <person name="Chiriac C."/>
            <person name="Salcher M."/>
            <person name="Ghai R."/>
            <person name="Kavagutti S V."/>
        </authorList>
    </citation>
    <scope>NUCLEOTIDE SEQUENCE</scope>
</reference>
<gene>
    <name evidence="1" type="ORF">UFOVP567_48</name>
</gene>
<evidence type="ECO:0000313" key="1">
    <source>
        <dbReference type="EMBL" id="CAB4150543.1"/>
    </source>
</evidence>
<proteinExistence type="predicted"/>
<organism evidence="1">
    <name type="scientific">uncultured Caudovirales phage</name>
    <dbReference type="NCBI Taxonomy" id="2100421"/>
    <lineage>
        <taxon>Viruses</taxon>
        <taxon>Duplodnaviria</taxon>
        <taxon>Heunggongvirae</taxon>
        <taxon>Uroviricota</taxon>
        <taxon>Caudoviricetes</taxon>
        <taxon>Peduoviridae</taxon>
        <taxon>Maltschvirus</taxon>
        <taxon>Maltschvirus maltsch</taxon>
    </lineage>
</organism>
<accession>A0A6J5MZY2</accession>
<protein>
    <submittedName>
        <fullName evidence="1">Uncharacterized protein</fullName>
    </submittedName>
</protein>